<proteinExistence type="predicted"/>
<accession>A0A9E2W8Z6</accession>
<sequence length="124" mass="14233">MNMGKEKRKGFSNNSNLLGIVILIVFGVFIFFDQKRRHEKFSSLEAHKGITEAVTYDCFKNVKSSLPTVKYRFNYKGTVYAGTKDFDKSRRGNICDGFKFLVEFDTTDPTISLINLDSLKYSPH</sequence>
<evidence type="ECO:0000256" key="1">
    <source>
        <dbReference type="SAM" id="Phobius"/>
    </source>
</evidence>
<keyword evidence="1" id="KW-0812">Transmembrane</keyword>
<protein>
    <submittedName>
        <fullName evidence="2">Uncharacterized protein</fullName>
    </submittedName>
</protein>
<keyword evidence="1" id="KW-1133">Transmembrane helix</keyword>
<dbReference type="EMBL" id="JAHSPG010000013">
    <property type="protein sequence ID" value="MBV4358937.1"/>
    <property type="molecule type" value="Genomic_DNA"/>
</dbReference>
<dbReference type="Proteomes" id="UP000812270">
    <property type="component" value="Unassembled WGS sequence"/>
</dbReference>
<gene>
    <name evidence="2" type="ORF">KTO63_17350</name>
</gene>
<reference evidence="2" key="1">
    <citation type="submission" date="2021-06" db="EMBL/GenBank/DDBJ databases">
        <authorList>
            <person name="Huq M.A."/>
        </authorList>
    </citation>
    <scope>NUCLEOTIDE SEQUENCE</scope>
    <source>
        <strain evidence="2">MAH-26</strain>
    </source>
</reference>
<evidence type="ECO:0000313" key="2">
    <source>
        <dbReference type="EMBL" id="MBV4358937.1"/>
    </source>
</evidence>
<comment type="caution">
    <text evidence="2">The sequence shown here is derived from an EMBL/GenBank/DDBJ whole genome shotgun (WGS) entry which is preliminary data.</text>
</comment>
<organism evidence="2 3">
    <name type="scientific">Pinibacter aurantiacus</name>
    <dbReference type="NCBI Taxonomy" id="2851599"/>
    <lineage>
        <taxon>Bacteria</taxon>
        <taxon>Pseudomonadati</taxon>
        <taxon>Bacteroidota</taxon>
        <taxon>Chitinophagia</taxon>
        <taxon>Chitinophagales</taxon>
        <taxon>Chitinophagaceae</taxon>
        <taxon>Pinibacter</taxon>
    </lineage>
</organism>
<keyword evidence="1" id="KW-0472">Membrane</keyword>
<name>A0A9E2W8Z6_9BACT</name>
<feature type="transmembrane region" description="Helical" evidence="1">
    <location>
        <begin position="15"/>
        <end position="32"/>
    </location>
</feature>
<dbReference type="AlphaFoldDB" id="A0A9E2W8Z6"/>
<evidence type="ECO:0000313" key="3">
    <source>
        <dbReference type="Proteomes" id="UP000812270"/>
    </source>
</evidence>
<keyword evidence="3" id="KW-1185">Reference proteome</keyword>
<dbReference type="RefSeq" id="WP_217792699.1">
    <property type="nucleotide sequence ID" value="NZ_JAHSPG010000013.1"/>
</dbReference>